<sequence>MYLKPSIPISPKAQCHNQEFVFFLPASCHLEADCVLYEHILCLYHRTTLFNSE</sequence>
<organism evidence="1">
    <name type="scientific">Arundo donax</name>
    <name type="common">Giant reed</name>
    <name type="synonym">Donax arundinaceus</name>
    <dbReference type="NCBI Taxonomy" id="35708"/>
    <lineage>
        <taxon>Eukaryota</taxon>
        <taxon>Viridiplantae</taxon>
        <taxon>Streptophyta</taxon>
        <taxon>Embryophyta</taxon>
        <taxon>Tracheophyta</taxon>
        <taxon>Spermatophyta</taxon>
        <taxon>Magnoliopsida</taxon>
        <taxon>Liliopsida</taxon>
        <taxon>Poales</taxon>
        <taxon>Poaceae</taxon>
        <taxon>PACMAD clade</taxon>
        <taxon>Arundinoideae</taxon>
        <taxon>Arundineae</taxon>
        <taxon>Arundo</taxon>
    </lineage>
</organism>
<evidence type="ECO:0000313" key="1">
    <source>
        <dbReference type="EMBL" id="JAD32741.1"/>
    </source>
</evidence>
<name>A0A0A8Z1Q5_ARUDO</name>
<dbReference type="EMBL" id="GBRH01265154">
    <property type="protein sequence ID" value="JAD32741.1"/>
    <property type="molecule type" value="Transcribed_RNA"/>
</dbReference>
<accession>A0A0A8Z1Q5</accession>
<reference evidence="1" key="2">
    <citation type="journal article" date="2015" name="Data Brief">
        <title>Shoot transcriptome of the giant reed, Arundo donax.</title>
        <authorList>
            <person name="Barrero R.A."/>
            <person name="Guerrero F.D."/>
            <person name="Moolhuijzen P."/>
            <person name="Goolsby J.A."/>
            <person name="Tidwell J."/>
            <person name="Bellgard S.E."/>
            <person name="Bellgard M.I."/>
        </authorList>
    </citation>
    <scope>NUCLEOTIDE SEQUENCE</scope>
    <source>
        <tissue evidence="1">Shoot tissue taken approximately 20 cm above the soil surface</tissue>
    </source>
</reference>
<dbReference type="AlphaFoldDB" id="A0A0A8Z1Q5"/>
<protein>
    <submittedName>
        <fullName evidence="1">Uncharacterized protein</fullName>
    </submittedName>
</protein>
<proteinExistence type="predicted"/>
<reference evidence="1" key="1">
    <citation type="submission" date="2014-09" db="EMBL/GenBank/DDBJ databases">
        <authorList>
            <person name="Magalhaes I.L.F."/>
            <person name="Oliveira U."/>
            <person name="Santos F.R."/>
            <person name="Vidigal T.H.D.A."/>
            <person name="Brescovit A.D."/>
            <person name="Santos A.J."/>
        </authorList>
    </citation>
    <scope>NUCLEOTIDE SEQUENCE</scope>
    <source>
        <tissue evidence="1">Shoot tissue taken approximately 20 cm above the soil surface</tissue>
    </source>
</reference>